<dbReference type="InterPro" id="IPR018297">
    <property type="entry name" value="A/G_cyclase_CS"/>
</dbReference>
<protein>
    <recommendedName>
        <fullName evidence="3 15">Guanylate cyclase</fullName>
        <ecNumber evidence="3 15">4.6.1.2</ecNumber>
    </recommendedName>
</protein>
<dbReference type="InterPro" id="IPR011009">
    <property type="entry name" value="Kinase-like_dom_sf"/>
</dbReference>
<dbReference type="Pfam" id="PF00211">
    <property type="entry name" value="Guanylate_cyc"/>
    <property type="match status" value="1"/>
</dbReference>
<sequence>MFKIQWVEEALGSQSAYCRHLGGRHLHPAIANMMLSNASTILWIFCAFRIVFGQQQNGTAPLIKVGLLMPHNQSSDLAFARSAGAIPIAVKHILNDNLLPAGTNFSFVVRFEDCVMSMAAGYAFDLMVDQQVDLFIAPPCADSAQVALFVSTFYNIPAITWGQNSDSAFSSQSNYPTMMSALPNYADFGQIVISLCNFFNWTVMALIYQLSETGQCASFQQDMQIAINSNDKCVISYREEIKVKISAAGTNDVQYTISQIQSRARIIILCFDDFVQQRNFVAKLQQGGLDSADYVYLIPGLTMDNGIESVSKCLDMLINFFFFLDGSKATAWWVDSNPTIQAAAYKIAQRSFYLMVDIYGKVVASGQVENGSTFDQEVIKQVAQWPFYCTDCDQSLQVSSYAPLLYDSFYLYAVALAKAINSTGSSASSVYRNGLLLRSQLGNLSFNGLTGENKFGADGLRNCIYLIAMYSSINGDLTSYLWLQMNDAGVNSTWVNASSEQQIWSSRNGAKPLAVPLCGFDGNGCRMDFFTEYRGYVIAAGFLMLIILGSIIFGIYWLFQSKAQEMERQNRLWQIAYNSLTPAGTKKKMMESVRSLQSSSSSQFTRDSSHSHISIKHTFNGVVFILSGERVIGVQHSVGVRLSQQDMAELRTMRLLDADNVNRFVGLSIDGAALLSLWRYCSRGPLSDVITGSSSLTMDGFFIYSLARDVAEGLRFIHASPIGWHGNLRSTNCLIDDRWQVKLSEFGLRFFRAHEKRETKELVWTAPELLRESDLIGSKPGDVYSFAIVSSEPIWDQDDAKANVEEFVYMIRTGGRKAFRPKLEPSSQDLSPALLHLIKDCWDESPAERPKMETVNALLQSMNTGRSTNLMDHVFNMLEVYAGSLEEEVEERTKELVEEKKKTDILLYRMLPKQVADKLKLGQSVEPESFDCVTVFFSDVVSFTTIASKCSPLQVVNLLNNLYTLLDSIIGEFDVYKVETIGDGYLCVSGLPHRNGHEHARHIANMSLAFMRSLGSFTIPHLPTERLRLRIGIHTGSTVAGVVGLSMPRYCLFGDTINTAARLESSSKPMRIHISTTTNHFLVNALGGFVTQARGEILVKGKGVLETFWLLGVEGDPAVTRLQSSDGINATIE</sequence>
<keyword evidence="12 14" id="KW-0456">Lyase</keyword>
<comment type="similarity">
    <text evidence="14">Belongs to the adenylyl cyclase class-4/guanylyl cyclase family.</text>
</comment>
<dbReference type="InterPro" id="IPR029787">
    <property type="entry name" value="Nucleotide_cyclase"/>
</dbReference>
<evidence type="ECO:0000256" key="10">
    <source>
        <dbReference type="ARBA" id="ARBA00023170"/>
    </source>
</evidence>
<dbReference type="AlphaFoldDB" id="A0A914HLT8"/>
<dbReference type="Gene3D" id="6.10.250.780">
    <property type="match status" value="1"/>
</dbReference>
<dbReference type="GO" id="GO:0005524">
    <property type="term" value="F:ATP binding"/>
    <property type="evidence" value="ECO:0007669"/>
    <property type="project" value="InterPro"/>
</dbReference>
<dbReference type="GO" id="GO:0004016">
    <property type="term" value="F:adenylate cyclase activity"/>
    <property type="evidence" value="ECO:0007669"/>
    <property type="project" value="TreeGrafter"/>
</dbReference>
<dbReference type="CDD" id="cd07302">
    <property type="entry name" value="CHD"/>
    <property type="match status" value="1"/>
</dbReference>
<feature type="domain" description="Protein kinase" evidence="17">
    <location>
        <begin position="542"/>
        <end position="859"/>
    </location>
</feature>
<dbReference type="InterPro" id="IPR001245">
    <property type="entry name" value="Ser-Thr/Tyr_kinase_cat_dom"/>
</dbReference>
<comment type="subcellular location">
    <subcellularLocation>
        <location evidence="2">Cell membrane</location>
        <topology evidence="2">Single-pass type I membrane protein</topology>
    </subcellularLocation>
</comment>
<dbReference type="GO" id="GO:0007168">
    <property type="term" value="P:receptor guanylyl cyclase signaling pathway"/>
    <property type="evidence" value="ECO:0007669"/>
    <property type="project" value="TreeGrafter"/>
</dbReference>
<evidence type="ECO:0000256" key="9">
    <source>
        <dbReference type="ARBA" id="ARBA00023136"/>
    </source>
</evidence>
<dbReference type="SUPFAM" id="SSF53822">
    <property type="entry name" value="Periplasmic binding protein-like I"/>
    <property type="match status" value="1"/>
</dbReference>
<dbReference type="EC" id="4.6.1.2" evidence="3 15"/>
<dbReference type="InterPro" id="IPR000719">
    <property type="entry name" value="Prot_kinase_dom"/>
</dbReference>
<dbReference type="SUPFAM" id="SSF56112">
    <property type="entry name" value="Protein kinase-like (PK-like)"/>
    <property type="match status" value="1"/>
</dbReference>
<dbReference type="SUPFAM" id="SSF55073">
    <property type="entry name" value="Nucleotide cyclase"/>
    <property type="match status" value="1"/>
</dbReference>
<feature type="transmembrane region" description="Helical" evidence="16">
    <location>
        <begin position="29"/>
        <end position="52"/>
    </location>
</feature>
<dbReference type="FunFam" id="3.30.70.1230:FF:000023">
    <property type="entry name" value="Guanylate cyclase"/>
    <property type="match status" value="1"/>
</dbReference>
<evidence type="ECO:0000259" key="18">
    <source>
        <dbReference type="PROSITE" id="PS50125"/>
    </source>
</evidence>
<dbReference type="WBParaSite" id="Gr19_v10_g2677.t2">
    <property type="protein sequence ID" value="Gr19_v10_g2677.t2"/>
    <property type="gene ID" value="Gr19_v10_g2677"/>
</dbReference>
<feature type="domain" description="Guanylate cyclase" evidence="18">
    <location>
        <begin position="934"/>
        <end position="1064"/>
    </location>
</feature>
<evidence type="ECO:0000256" key="3">
    <source>
        <dbReference type="ARBA" id="ARBA00012202"/>
    </source>
</evidence>
<dbReference type="GO" id="GO:0006935">
    <property type="term" value="P:chemotaxis"/>
    <property type="evidence" value="ECO:0007669"/>
    <property type="project" value="UniProtKB-ARBA"/>
</dbReference>
<name>A0A914HLT8_GLORO</name>
<dbReference type="Gene3D" id="3.40.50.2300">
    <property type="match status" value="3"/>
</dbReference>
<evidence type="ECO:0000256" key="15">
    <source>
        <dbReference type="RuleBase" id="RU003431"/>
    </source>
</evidence>
<dbReference type="GO" id="GO:0005886">
    <property type="term" value="C:plasma membrane"/>
    <property type="evidence" value="ECO:0007669"/>
    <property type="project" value="UniProtKB-SubCell"/>
</dbReference>
<dbReference type="Pfam" id="PF01094">
    <property type="entry name" value="ANF_receptor"/>
    <property type="match status" value="1"/>
</dbReference>
<dbReference type="GO" id="GO:0001653">
    <property type="term" value="F:peptide receptor activity"/>
    <property type="evidence" value="ECO:0007669"/>
    <property type="project" value="TreeGrafter"/>
</dbReference>
<dbReference type="GO" id="GO:0007635">
    <property type="term" value="P:chemosensory behavior"/>
    <property type="evidence" value="ECO:0007669"/>
    <property type="project" value="UniProtKB-ARBA"/>
</dbReference>
<dbReference type="InterPro" id="IPR028082">
    <property type="entry name" value="Peripla_BP_I"/>
</dbReference>
<dbReference type="InterPro" id="IPR050401">
    <property type="entry name" value="Cyclic_nucleotide_synthase"/>
</dbReference>
<dbReference type="InterPro" id="IPR011645">
    <property type="entry name" value="HNOB_dom_associated"/>
</dbReference>
<evidence type="ECO:0000259" key="17">
    <source>
        <dbReference type="PROSITE" id="PS50011"/>
    </source>
</evidence>
<dbReference type="Gene3D" id="3.30.70.1230">
    <property type="entry name" value="Nucleotide cyclase"/>
    <property type="match status" value="1"/>
</dbReference>
<evidence type="ECO:0000256" key="2">
    <source>
        <dbReference type="ARBA" id="ARBA00004251"/>
    </source>
</evidence>
<proteinExistence type="inferred from homology"/>
<keyword evidence="4" id="KW-1003">Cell membrane</keyword>
<keyword evidence="7" id="KW-0547">Nucleotide-binding</keyword>
<keyword evidence="10" id="KW-0675">Receptor</keyword>
<evidence type="ECO:0000256" key="12">
    <source>
        <dbReference type="ARBA" id="ARBA00023239"/>
    </source>
</evidence>
<keyword evidence="9 16" id="KW-0472">Membrane</keyword>
<feature type="transmembrane region" description="Helical" evidence="16">
    <location>
        <begin position="536"/>
        <end position="559"/>
    </location>
</feature>
<dbReference type="InterPro" id="IPR001828">
    <property type="entry name" value="ANF_lig-bd_rcpt"/>
</dbReference>
<reference evidence="20" key="1">
    <citation type="submission" date="2022-11" db="UniProtKB">
        <authorList>
            <consortium name="WormBaseParasite"/>
        </authorList>
    </citation>
    <scope>IDENTIFICATION</scope>
</reference>
<keyword evidence="6" id="KW-0732">Signal</keyword>
<dbReference type="SMART" id="SM00044">
    <property type="entry name" value="CYCc"/>
    <property type="match status" value="1"/>
</dbReference>
<evidence type="ECO:0000313" key="20">
    <source>
        <dbReference type="WBParaSite" id="Gr19_v10_g2677.t2"/>
    </source>
</evidence>
<evidence type="ECO:0000256" key="8">
    <source>
        <dbReference type="ARBA" id="ARBA00022989"/>
    </source>
</evidence>
<dbReference type="GO" id="GO:0035556">
    <property type="term" value="P:intracellular signal transduction"/>
    <property type="evidence" value="ECO:0007669"/>
    <property type="project" value="InterPro"/>
</dbReference>
<evidence type="ECO:0000256" key="14">
    <source>
        <dbReference type="RuleBase" id="RU000405"/>
    </source>
</evidence>
<keyword evidence="19" id="KW-1185">Reference proteome</keyword>
<dbReference type="PROSITE" id="PS00452">
    <property type="entry name" value="GUANYLATE_CYCLASE_1"/>
    <property type="match status" value="1"/>
</dbReference>
<evidence type="ECO:0000256" key="13">
    <source>
        <dbReference type="ARBA" id="ARBA00023293"/>
    </source>
</evidence>
<comment type="catalytic activity">
    <reaction evidence="1 15">
        <text>GTP = 3',5'-cyclic GMP + diphosphate</text>
        <dbReference type="Rhea" id="RHEA:13665"/>
        <dbReference type="ChEBI" id="CHEBI:33019"/>
        <dbReference type="ChEBI" id="CHEBI:37565"/>
        <dbReference type="ChEBI" id="CHEBI:57746"/>
        <dbReference type="EC" id="4.6.1.2"/>
    </reaction>
</comment>
<evidence type="ECO:0000313" key="19">
    <source>
        <dbReference type="Proteomes" id="UP000887572"/>
    </source>
</evidence>
<dbReference type="CDD" id="cd06352">
    <property type="entry name" value="PBP1_NPR_GC-like"/>
    <property type="match status" value="1"/>
</dbReference>
<evidence type="ECO:0000256" key="6">
    <source>
        <dbReference type="ARBA" id="ARBA00022729"/>
    </source>
</evidence>
<dbReference type="PANTHER" id="PTHR11920:SF501">
    <property type="entry name" value="GUANYLATE CYCLASE 32E"/>
    <property type="match status" value="1"/>
</dbReference>
<dbReference type="PANTHER" id="PTHR11920">
    <property type="entry name" value="GUANYLYL CYCLASE"/>
    <property type="match status" value="1"/>
</dbReference>
<dbReference type="GO" id="GO:0004672">
    <property type="term" value="F:protein kinase activity"/>
    <property type="evidence" value="ECO:0007669"/>
    <property type="project" value="InterPro"/>
</dbReference>
<keyword evidence="13 15" id="KW-0141">cGMP biosynthesis</keyword>
<dbReference type="PROSITE" id="PS50125">
    <property type="entry name" value="GUANYLATE_CYCLASE_2"/>
    <property type="match status" value="1"/>
</dbReference>
<accession>A0A914HLT8</accession>
<dbReference type="GO" id="GO:0004383">
    <property type="term" value="F:guanylate cyclase activity"/>
    <property type="evidence" value="ECO:0007669"/>
    <property type="project" value="UniProtKB-EC"/>
</dbReference>
<dbReference type="InterPro" id="IPR001054">
    <property type="entry name" value="A/G_cyclase"/>
</dbReference>
<keyword evidence="8 16" id="KW-1133">Transmembrane helix</keyword>
<evidence type="ECO:0000256" key="7">
    <source>
        <dbReference type="ARBA" id="ARBA00022741"/>
    </source>
</evidence>
<organism evidence="19 20">
    <name type="scientific">Globodera rostochiensis</name>
    <name type="common">Golden nematode worm</name>
    <name type="synonym">Heterodera rostochiensis</name>
    <dbReference type="NCBI Taxonomy" id="31243"/>
    <lineage>
        <taxon>Eukaryota</taxon>
        <taxon>Metazoa</taxon>
        <taxon>Ecdysozoa</taxon>
        <taxon>Nematoda</taxon>
        <taxon>Chromadorea</taxon>
        <taxon>Rhabditida</taxon>
        <taxon>Tylenchina</taxon>
        <taxon>Tylenchomorpha</taxon>
        <taxon>Tylenchoidea</taxon>
        <taxon>Heteroderidae</taxon>
        <taxon>Heteroderinae</taxon>
        <taxon>Globodera</taxon>
    </lineage>
</organism>
<evidence type="ECO:0000256" key="16">
    <source>
        <dbReference type="SAM" id="Phobius"/>
    </source>
</evidence>
<evidence type="ECO:0000256" key="5">
    <source>
        <dbReference type="ARBA" id="ARBA00022692"/>
    </source>
</evidence>
<dbReference type="Pfam" id="PF07701">
    <property type="entry name" value="HNOBA"/>
    <property type="match status" value="1"/>
</dbReference>
<dbReference type="Proteomes" id="UP000887572">
    <property type="component" value="Unplaced"/>
</dbReference>
<evidence type="ECO:0000256" key="4">
    <source>
        <dbReference type="ARBA" id="ARBA00022475"/>
    </source>
</evidence>
<dbReference type="PROSITE" id="PS50011">
    <property type="entry name" value="PROTEIN_KINASE_DOM"/>
    <property type="match status" value="1"/>
</dbReference>
<keyword evidence="11" id="KW-0325">Glycoprotein</keyword>
<evidence type="ECO:0000256" key="11">
    <source>
        <dbReference type="ARBA" id="ARBA00023180"/>
    </source>
</evidence>
<keyword evidence="5 16" id="KW-0812">Transmembrane</keyword>
<dbReference type="Gene3D" id="1.10.510.10">
    <property type="entry name" value="Transferase(Phosphotransferase) domain 1"/>
    <property type="match status" value="1"/>
</dbReference>
<evidence type="ECO:0000256" key="1">
    <source>
        <dbReference type="ARBA" id="ARBA00001436"/>
    </source>
</evidence>
<dbReference type="Pfam" id="PF07714">
    <property type="entry name" value="PK_Tyr_Ser-Thr"/>
    <property type="match status" value="1"/>
</dbReference>